<organism evidence="2 3">
    <name type="scientific">Perkinsus olseni</name>
    <name type="common">Perkinsus atlanticus</name>
    <dbReference type="NCBI Taxonomy" id="32597"/>
    <lineage>
        <taxon>Eukaryota</taxon>
        <taxon>Sar</taxon>
        <taxon>Alveolata</taxon>
        <taxon>Perkinsozoa</taxon>
        <taxon>Perkinsea</taxon>
        <taxon>Perkinsida</taxon>
        <taxon>Perkinsidae</taxon>
        <taxon>Perkinsus</taxon>
    </lineage>
</organism>
<dbReference type="OrthoDB" id="10338363at2759"/>
<sequence>MFVASTHEGHPTELRSARPQSPGLSFQTNISVALVVLVLAYFPPAVALKTSGPPADGVASEPYDGEYTVTYGEPSFLSMNATVNSDEKTIRIAFACEHELHGFDQELDYKVLGAGSEATLDIYHASVYYGPLLLAFAQLCPKFGNGQPVLPDLAYFDVDGGSTIMTTVAGVDLALERCS</sequence>
<evidence type="ECO:0000256" key="1">
    <source>
        <dbReference type="SAM" id="MobiDB-lite"/>
    </source>
</evidence>
<accession>A0A7J6LU07</accession>
<evidence type="ECO:0000313" key="3">
    <source>
        <dbReference type="Proteomes" id="UP000570595"/>
    </source>
</evidence>
<dbReference type="AlphaFoldDB" id="A0A7J6LU07"/>
<gene>
    <name evidence="2" type="ORF">FOZ61_002421</name>
</gene>
<feature type="region of interest" description="Disordered" evidence="1">
    <location>
        <begin position="1"/>
        <end position="22"/>
    </location>
</feature>
<evidence type="ECO:0000313" key="2">
    <source>
        <dbReference type="EMBL" id="KAF4662460.1"/>
    </source>
</evidence>
<proteinExistence type="predicted"/>
<dbReference type="Proteomes" id="UP000570595">
    <property type="component" value="Unassembled WGS sequence"/>
</dbReference>
<protein>
    <submittedName>
        <fullName evidence="2">Uncharacterized protein</fullName>
    </submittedName>
</protein>
<feature type="compositionally biased region" description="Basic and acidic residues" evidence="1">
    <location>
        <begin position="7"/>
        <end position="16"/>
    </location>
</feature>
<comment type="caution">
    <text evidence="2">The sequence shown here is derived from an EMBL/GenBank/DDBJ whole genome shotgun (WGS) entry which is preliminary data.</text>
</comment>
<reference evidence="2 3" key="1">
    <citation type="submission" date="2020-04" db="EMBL/GenBank/DDBJ databases">
        <title>Perkinsus olseni comparative genomics.</title>
        <authorList>
            <person name="Bogema D.R."/>
        </authorList>
    </citation>
    <scope>NUCLEOTIDE SEQUENCE [LARGE SCALE GENOMIC DNA]</scope>
    <source>
        <strain evidence="2">ATCC PRA-179</strain>
    </source>
</reference>
<dbReference type="EMBL" id="JABAHT010000168">
    <property type="protein sequence ID" value="KAF4662460.1"/>
    <property type="molecule type" value="Genomic_DNA"/>
</dbReference>
<name>A0A7J6LU07_PEROL</name>